<dbReference type="InterPro" id="IPR025702">
    <property type="entry name" value="OXD"/>
</dbReference>
<evidence type="ECO:0000256" key="4">
    <source>
        <dbReference type="ARBA" id="ARBA00023004"/>
    </source>
</evidence>
<comment type="cofactor">
    <cofactor evidence="1">
        <name>heme b</name>
        <dbReference type="ChEBI" id="CHEBI:60344"/>
    </cofactor>
</comment>
<dbReference type="Pfam" id="PF13816">
    <property type="entry name" value="Dehydratase_hem"/>
    <property type="match status" value="1"/>
</dbReference>
<dbReference type="GO" id="GO:0016829">
    <property type="term" value="F:lyase activity"/>
    <property type="evidence" value="ECO:0007669"/>
    <property type="project" value="UniProtKB-KW"/>
</dbReference>
<keyword evidence="4" id="KW-0408">Iron</keyword>
<protein>
    <submittedName>
        <fullName evidence="6">Hem-containing dehydratase protein</fullName>
    </submittedName>
</protein>
<keyword evidence="3" id="KW-0479">Metal-binding</keyword>
<reference evidence="6 7" key="1">
    <citation type="submission" date="2019-04" db="EMBL/GenBank/DDBJ databases">
        <title>Fungal friends and foes A comparative genomics study of 23 Aspergillus species from section Flavi.</title>
        <authorList>
            <consortium name="DOE Joint Genome Institute"/>
            <person name="Kjaerbolling I."/>
            <person name="Vesth T.C."/>
            <person name="Frisvad J.C."/>
            <person name="Nybo J.L."/>
            <person name="Theobald S."/>
            <person name="Kildgaard S."/>
            <person name="Petersen T.I."/>
            <person name="Kuo A."/>
            <person name="Sato A."/>
            <person name="Lyhne E.K."/>
            <person name="Kogle M.E."/>
            <person name="Wiebenga A."/>
            <person name="Kun R.S."/>
            <person name="Lubbers R.J."/>
            <person name="Makela M.R."/>
            <person name="Barry K."/>
            <person name="Chovatia M."/>
            <person name="Clum A."/>
            <person name="Daum C."/>
            <person name="Haridas S."/>
            <person name="He G."/>
            <person name="LaButti K."/>
            <person name="Lipzen A."/>
            <person name="Mondo S."/>
            <person name="Pangilinan J."/>
            <person name="Riley R."/>
            <person name="Salamov A."/>
            <person name="Simmons B.A."/>
            <person name="Magnuson J.K."/>
            <person name="Henrissat B."/>
            <person name="Mortensen U.H."/>
            <person name="Larsen T.O."/>
            <person name="De vries R.P."/>
            <person name="Grigoriev I.V."/>
            <person name="Machida M."/>
            <person name="Baker S.E."/>
            <person name="Andersen M.R."/>
        </authorList>
    </citation>
    <scope>NUCLEOTIDE SEQUENCE [LARGE SCALE GENOMIC DNA]</scope>
    <source>
        <strain evidence="6 7">CBS 126849</strain>
    </source>
</reference>
<dbReference type="AlphaFoldDB" id="A0A5N6EVQ6"/>
<accession>A0A5N6EVQ6</accession>
<dbReference type="GO" id="GO:0046872">
    <property type="term" value="F:metal ion binding"/>
    <property type="evidence" value="ECO:0007669"/>
    <property type="project" value="UniProtKB-KW"/>
</dbReference>
<gene>
    <name evidence="6" type="ORF">BDV33DRAFT_202857</name>
</gene>
<evidence type="ECO:0000256" key="5">
    <source>
        <dbReference type="ARBA" id="ARBA00023239"/>
    </source>
</evidence>
<evidence type="ECO:0000256" key="1">
    <source>
        <dbReference type="ARBA" id="ARBA00001970"/>
    </source>
</evidence>
<keyword evidence="5" id="KW-0456">Lyase</keyword>
<proteinExistence type="predicted"/>
<evidence type="ECO:0000256" key="3">
    <source>
        <dbReference type="ARBA" id="ARBA00022723"/>
    </source>
</evidence>
<keyword evidence="2" id="KW-0349">Heme</keyword>
<dbReference type="Proteomes" id="UP000326799">
    <property type="component" value="Unassembled WGS sequence"/>
</dbReference>
<evidence type="ECO:0000313" key="6">
    <source>
        <dbReference type="EMBL" id="KAB8221135.1"/>
    </source>
</evidence>
<name>A0A5N6EVQ6_9EURO</name>
<organism evidence="6 7">
    <name type="scientific">Aspergillus novoparasiticus</name>
    <dbReference type="NCBI Taxonomy" id="986946"/>
    <lineage>
        <taxon>Eukaryota</taxon>
        <taxon>Fungi</taxon>
        <taxon>Dikarya</taxon>
        <taxon>Ascomycota</taxon>
        <taxon>Pezizomycotina</taxon>
        <taxon>Eurotiomycetes</taxon>
        <taxon>Eurotiomycetidae</taxon>
        <taxon>Eurotiales</taxon>
        <taxon>Aspergillaceae</taxon>
        <taxon>Aspergillus</taxon>
        <taxon>Aspergillus subgen. Circumdati</taxon>
    </lineage>
</organism>
<evidence type="ECO:0000313" key="7">
    <source>
        <dbReference type="Proteomes" id="UP000326799"/>
    </source>
</evidence>
<sequence>MYALTLPETTSTVYTIFGIQHHTQDTPSPLSTQLTILLTPHLPSKNTTLLTHPGPDPLTTTIHLTSRPTKTFYEERWHSDPVTTFWNTLPDDAGIYRETITVAVERTQHSTNKPISPGMGCLGPYTPIPDKSGYWGCYYHRIPATAGATGPEGRFPSLVKETPKRKESTGAIRHGRVHMTQFPENICFAVEGQDHSNLTTVERETWFEKFDLPTLHWMNELQSAGPETGLLETRVCYDPQSGRFRDGEPDVLSYNRKVQLFYFLGMKCMERVGRRRRRRRRRSKEHVLLRREFLKSYGAGGELAEAGGALFVG</sequence>
<evidence type="ECO:0000256" key="2">
    <source>
        <dbReference type="ARBA" id="ARBA00022617"/>
    </source>
</evidence>
<dbReference type="EMBL" id="ML733423">
    <property type="protein sequence ID" value="KAB8221135.1"/>
    <property type="molecule type" value="Genomic_DNA"/>
</dbReference>
<keyword evidence="7" id="KW-1185">Reference proteome</keyword>